<comment type="caution">
    <text evidence="1">The sequence shown here is derived from an EMBL/GenBank/DDBJ whole genome shotgun (WGS) entry which is preliminary data.</text>
</comment>
<sequence>VGQNGEDGPGAEGGAIWIASGASPVIKNCLIRDNSILGGFGGTGYSADEFHNAGRGGWGGWAYGGAIYCDVTSSPTFINCRIIDNQAIGGVGGNGGTWDPEGGRANHGGNWSRAEWWDRDPETLDWVWVQGDLWEVWLTTYIAGDTYWQGDPYIGDYRWYSGYGGGVFINRASVAPGINNCLFYPVWVVWMLRPDFNILI</sequence>
<proteinExistence type="predicted"/>
<reference evidence="1" key="1">
    <citation type="journal article" date="2014" name="Front. Microbiol.">
        <title>High frequency of phylogenetically diverse reductive dehalogenase-homologous genes in deep subseafloor sedimentary metagenomes.</title>
        <authorList>
            <person name="Kawai M."/>
            <person name="Futagami T."/>
            <person name="Toyoda A."/>
            <person name="Takaki Y."/>
            <person name="Nishi S."/>
            <person name="Hori S."/>
            <person name="Arai W."/>
            <person name="Tsubouchi T."/>
            <person name="Morono Y."/>
            <person name="Uchiyama I."/>
            <person name="Ito T."/>
            <person name="Fujiyama A."/>
            <person name="Inagaki F."/>
            <person name="Takami H."/>
        </authorList>
    </citation>
    <scope>NUCLEOTIDE SEQUENCE</scope>
    <source>
        <strain evidence="1">Expedition CK06-06</strain>
    </source>
</reference>
<dbReference type="EMBL" id="BARW01010389">
    <property type="protein sequence ID" value="GAI75659.1"/>
    <property type="molecule type" value="Genomic_DNA"/>
</dbReference>
<dbReference type="AlphaFoldDB" id="X1T6L4"/>
<evidence type="ECO:0000313" key="1">
    <source>
        <dbReference type="EMBL" id="GAI75659.1"/>
    </source>
</evidence>
<protein>
    <recommendedName>
        <fullName evidence="2">Right handed beta helix domain-containing protein</fullName>
    </recommendedName>
</protein>
<gene>
    <name evidence="1" type="ORF">S12H4_20476</name>
</gene>
<feature type="non-terminal residue" evidence="1">
    <location>
        <position position="1"/>
    </location>
</feature>
<dbReference type="InterPro" id="IPR011050">
    <property type="entry name" value="Pectin_lyase_fold/virulence"/>
</dbReference>
<dbReference type="SUPFAM" id="SSF51126">
    <property type="entry name" value="Pectin lyase-like"/>
    <property type="match status" value="1"/>
</dbReference>
<organism evidence="1">
    <name type="scientific">marine sediment metagenome</name>
    <dbReference type="NCBI Taxonomy" id="412755"/>
    <lineage>
        <taxon>unclassified sequences</taxon>
        <taxon>metagenomes</taxon>
        <taxon>ecological metagenomes</taxon>
    </lineage>
</organism>
<name>X1T6L4_9ZZZZ</name>
<evidence type="ECO:0008006" key="2">
    <source>
        <dbReference type="Google" id="ProtNLM"/>
    </source>
</evidence>
<accession>X1T6L4</accession>